<dbReference type="WBParaSite" id="PS1159_v2.g15049.t1">
    <property type="protein sequence ID" value="PS1159_v2.g15049.t1"/>
    <property type="gene ID" value="PS1159_v2.g15049"/>
</dbReference>
<accession>A0AC35F8Y3</accession>
<reference evidence="2" key="1">
    <citation type="submission" date="2022-11" db="UniProtKB">
        <authorList>
            <consortium name="WormBaseParasite"/>
        </authorList>
    </citation>
    <scope>IDENTIFICATION</scope>
</reference>
<proteinExistence type="predicted"/>
<sequence length="644" mass="74258">MADSEEHPVSDSTQASDTEQTSFSTSLSPNAKSPIKDTRDGGITKAPSSKLDTLPRENLLALLKKQAMASKESKKQIEEYREKIKGLEEKCQTLEEKLGNNSTNEMMTFELDDYKNSCAELKKQLENQKEAQKEKDELVRDLTQRNDLLMQEKAETNEKLKEAKALAAKLQKEIDEQHTILSENSKEAQSLTLQSQQIRAEYDLEIAKLNTQLKRFREESIEQQKYITDKTAEIRQLKNDFEALQQSYENLKIEHSTFKERAEYVLKQKNEEQSKDSAATASSTVSSSSSSGKMEIEELISVLNNRNERITQLTERSSYLEDELRSTQDYAKNIKGELEDAQHSLNQLRTRGLEERRRAESDYDIRLRQAYTEKEILQKQLNRTIEQSTEEKEKLIESFQRQNAELEEKNRELLQTLEEYRNLAAAATSSTTPRATTPIRVTTRRPKFPQPINFLHEPSAIITSTTNMHPPGLDHENDEDDFRSLQDVINDATDDQTTITGPRPISAFDDLVSRPSIDFYTVDEYDALERQLSHTRELLNDMEDTNAKLVEQIKILKEEIRRLERNTEREEHTKNGEYLKNVLMKYLAPPKVNDERQQLLPVLTTMLRLSPEEVSAITGYIKESLVVSSEDNNGWTSYLWSNIV</sequence>
<name>A0AC35F8Y3_9BILA</name>
<dbReference type="Proteomes" id="UP000887580">
    <property type="component" value="Unplaced"/>
</dbReference>
<evidence type="ECO:0000313" key="2">
    <source>
        <dbReference type="WBParaSite" id="PS1159_v2.g15049.t1"/>
    </source>
</evidence>
<protein>
    <submittedName>
        <fullName evidence="2">GRIP domain-containing protein</fullName>
    </submittedName>
</protein>
<evidence type="ECO:0000313" key="1">
    <source>
        <dbReference type="Proteomes" id="UP000887580"/>
    </source>
</evidence>
<organism evidence="1 2">
    <name type="scientific">Panagrolaimus sp. PS1159</name>
    <dbReference type="NCBI Taxonomy" id="55785"/>
    <lineage>
        <taxon>Eukaryota</taxon>
        <taxon>Metazoa</taxon>
        <taxon>Ecdysozoa</taxon>
        <taxon>Nematoda</taxon>
        <taxon>Chromadorea</taxon>
        <taxon>Rhabditida</taxon>
        <taxon>Tylenchina</taxon>
        <taxon>Panagrolaimomorpha</taxon>
        <taxon>Panagrolaimoidea</taxon>
        <taxon>Panagrolaimidae</taxon>
        <taxon>Panagrolaimus</taxon>
    </lineage>
</organism>